<dbReference type="EMBL" id="JBFXLT010000049">
    <property type="protein sequence ID" value="KAL2812286.1"/>
    <property type="molecule type" value="Genomic_DNA"/>
</dbReference>
<dbReference type="PANTHER" id="PTHR35041">
    <property type="entry name" value="MEDIATOR OF RNA POLYMERASE II TRANSCRIPTION SUBUNIT 1"/>
    <property type="match status" value="1"/>
</dbReference>
<sequence length="623" mass="69002">MPSQPVTHAVYNPVRAQSPDHPTPDTEVSDHHTSASPQTDKYDITPAKWGFGWQCPVMMIGFVMCGMALSVGHHLYYHSLDDTLVNSVNQQTWAIRIGTGFAFLTRSFLVSAVGVAAAQEIWATLRKKNIRLYGIDSMFAVLNSPVAFFTWDLWIYAKTLTVLAIISWLIPLTAIITPATLSVHLLTKTNTTWLRVPTVNFAEEPFWLPWASYGGAGYIDSPSPDISRLFAATTSSMEVLPVSAPFPNSSYTLEFWGPSYKCEKLSDAMAQMQGMTFTQPFGENYTSLKALWDYEITNSTEYDTNFYTGANPTLLNNTLFIYAAGTTPQWNNNSSNANENETGTELVCQLWNTSYSINLTFTDGVQTLTPLHTTFLNPANWTSDAGRTSPLPLTASEHPFVNSGFYIMHLLFTGLLQRRLVISVTGSLSQFMQSEFDRPSMSITQTGLFSCPELWNSSAYRSIQLVNVPVSTRCRNQTLASAIEDLSHNFTYSLLSLNAANTSVPVSVSFPQNFYRYDWVNLAIAYAVAVGVTVGCILVGFVAMYRNGVAQNTSFSSVLLTTRNLELDQLAIGNCLANDSLEEEVGRVRLKFGEVQVREGGYRHVAFGLEGSVTAISKGRDYY</sequence>
<keyword evidence="2" id="KW-0472">Membrane</keyword>
<organism evidence="3 4">
    <name type="scientific">Aspergillus granulosus</name>
    <dbReference type="NCBI Taxonomy" id="176169"/>
    <lineage>
        <taxon>Eukaryota</taxon>
        <taxon>Fungi</taxon>
        <taxon>Dikarya</taxon>
        <taxon>Ascomycota</taxon>
        <taxon>Pezizomycotina</taxon>
        <taxon>Eurotiomycetes</taxon>
        <taxon>Eurotiomycetidae</taxon>
        <taxon>Eurotiales</taxon>
        <taxon>Aspergillaceae</taxon>
        <taxon>Aspergillus</taxon>
        <taxon>Aspergillus subgen. Nidulantes</taxon>
    </lineage>
</organism>
<feature type="transmembrane region" description="Helical" evidence="2">
    <location>
        <begin position="163"/>
        <end position="186"/>
    </location>
</feature>
<evidence type="ECO:0000313" key="4">
    <source>
        <dbReference type="Proteomes" id="UP001610334"/>
    </source>
</evidence>
<keyword evidence="4" id="KW-1185">Reference proteome</keyword>
<dbReference type="PANTHER" id="PTHR35041:SF6">
    <property type="entry name" value="FORMYLMETHIONINE DEFORMYLASE-LIKE PROTEIN-RELATED"/>
    <property type="match status" value="1"/>
</dbReference>
<feature type="transmembrane region" description="Helical" evidence="2">
    <location>
        <begin position="130"/>
        <end position="151"/>
    </location>
</feature>
<dbReference type="Proteomes" id="UP001610334">
    <property type="component" value="Unassembled WGS sequence"/>
</dbReference>
<proteinExistence type="predicted"/>
<evidence type="ECO:0000256" key="2">
    <source>
        <dbReference type="SAM" id="Phobius"/>
    </source>
</evidence>
<feature type="transmembrane region" description="Helical" evidence="2">
    <location>
        <begin position="57"/>
        <end position="77"/>
    </location>
</feature>
<reference evidence="3 4" key="1">
    <citation type="submission" date="2024-07" db="EMBL/GenBank/DDBJ databases">
        <title>Section-level genome sequencing and comparative genomics of Aspergillus sections Usti and Cavernicolus.</title>
        <authorList>
            <consortium name="Lawrence Berkeley National Laboratory"/>
            <person name="Nybo J.L."/>
            <person name="Vesth T.C."/>
            <person name="Theobald S."/>
            <person name="Frisvad J.C."/>
            <person name="Larsen T.O."/>
            <person name="Kjaerboelling I."/>
            <person name="Rothschild-Mancinelli K."/>
            <person name="Lyhne E.K."/>
            <person name="Kogle M.E."/>
            <person name="Barry K."/>
            <person name="Clum A."/>
            <person name="Na H."/>
            <person name="Ledsgaard L."/>
            <person name="Lin J."/>
            <person name="Lipzen A."/>
            <person name="Kuo A."/>
            <person name="Riley R."/>
            <person name="Mondo S."/>
            <person name="Labutti K."/>
            <person name="Haridas S."/>
            <person name="Pangalinan J."/>
            <person name="Salamov A.A."/>
            <person name="Simmons B.A."/>
            <person name="Magnuson J.K."/>
            <person name="Chen J."/>
            <person name="Drula E."/>
            <person name="Henrissat B."/>
            <person name="Wiebenga A."/>
            <person name="Lubbers R.J."/>
            <person name="Gomes A.C."/>
            <person name="Makela M.R."/>
            <person name="Stajich J."/>
            <person name="Grigoriev I.V."/>
            <person name="Mortensen U.H."/>
            <person name="De Vries R.P."/>
            <person name="Baker S.E."/>
            <person name="Andersen M.R."/>
        </authorList>
    </citation>
    <scope>NUCLEOTIDE SEQUENCE [LARGE SCALE GENOMIC DNA]</scope>
    <source>
        <strain evidence="3 4">CBS 588.65</strain>
    </source>
</reference>
<keyword evidence="2" id="KW-1133">Transmembrane helix</keyword>
<feature type="transmembrane region" description="Helical" evidence="2">
    <location>
        <begin position="97"/>
        <end position="118"/>
    </location>
</feature>
<gene>
    <name evidence="3" type="ORF">BJX63DRAFT_443512</name>
</gene>
<accession>A0ABR4H9Y9</accession>
<name>A0ABR4H9Y9_9EURO</name>
<keyword evidence="2" id="KW-0812">Transmembrane</keyword>
<protein>
    <submittedName>
        <fullName evidence="3">Uncharacterized protein</fullName>
    </submittedName>
</protein>
<evidence type="ECO:0000256" key="1">
    <source>
        <dbReference type="SAM" id="MobiDB-lite"/>
    </source>
</evidence>
<feature type="transmembrane region" description="Helical" evidence="2">
    <location>
        <begin position="519"/>
        <end position="545"/>
    </location>
</feature>
<comment type="caution">
    <text evidence="3">The sequence shown here is derived from an EMBL/GenBank/DDBJ whole genome shotgun (WGS) entry which is preliminary data.</text>
</comment>
<evidence type="ECO:0000313" key="3">
    <source>
        <dbReference type="EMBL" id="KAL2812286.1"/>
    </source>
</evidence>
<feature type="region of interest" description="Disordered" evidence="1">
    <location>
        <begin position="1"/>
        <end position="40"/>
    </location>
</feature>
<feature type="compositionally biased region" description="Basic and acidic residues" evidence="1">
    <location>
        <begin position="22"/>
        <end position="33"/>
    </location>
</feature>